<keyword evidence="15" id="KW-0812">Transmembrane</keyword>
<dbReference type="InterPro" id="IPR036396">
    <property type="entry name" value="Cyt_P450_sf"/>
</dbReference>
<evidence type="ECO:0000256" key="8">
    <source>
        <dbReference type="ARBA" id="ARBA00023136"/>
    </source>
</evidence>
<keyword evidence="3 13" id="KW-0349">Heme</keyword>
<keyword evidence="17" id="KW-1185">Reference proteome</keyword>
<dbReference type="GO" id="GO:0102915">
    <property type="term" value="F:piperitol synthase activity"/>
    <property type="evidence" value="ECO:0007669"/>
    <property type="project" value="UniProtKB-EC"/>
</dbReference>
<protein>
    <recommendedName>
        <fullName evidence="12">(+)-piperitol/(+)-sesamin synthase</fullName>
        <ecNumber evidence="12">1.14.19.74</ecNumber>
    </recommendedName>
</protein>
<evidence type="ECO:0000256" key="14">
    <source>
        <dbReference type="RuleBase" id="RU000461"/>
    </source>
</evidence>
<dbReference type="EC" id="1.14.19.74" evidence="12"/>
<evidence type="ECO:0000256" key="4">
    <source>
        <dbReference type="ARBA" id="ARBA00022723"/>
    </source>
</evidence>
<evidence type="ECO:0000256" key="12">
    <source>
        <dbReference type="ARBA" id="ARBA00066876"/>
    </source>
</evidence>
<evidence type="ECO:0000256" key="7">
    <source>
        <dbReference type="ARBA" id="ARBA00023033"/>
    </source>
</evidence>
<keyword evidence="15" id="KW-1133">Transmembrane helix</keyword>
<dbReference type="InterPro" id="IPR002401">
    <property type="entry name" value="Cyt_P450_E_grp-I"/>
</dbReference>
<dbReference type="GO" id="GO:0016020">
    <property type="term" value="C:membrane"/>
    <property type="evidence" value="ECO:0007669"/>
    <property type="project" value="UniProtKB-SubCell"/>
</dbReference>
<feature type="binding site" description="axial binding residue" evidence="13">
    <location>
        <position position="428"/>
    </location>
    <ligand>
        <name>heme</name>
        <dbReference type="ChEBI" id="CHEBI:30413"/>
    </ligand>
    <ligandPart>
        <name>Fe</name>
        <dbReference type="ChEBI" id="CHEBI:18248"/>
    </ligandPart>
</feature>
<comment type="subcellular location">
    <subcellularLocation>
        <location evidence="1">Membrane</location>
        <topology evidence="1">Single-pass membrane protein</topology>
    </subcellularLocation>
</comment>
<evidence type="ECO:0000256" key="1">
    <source>
        <dbReference type="ARBA" id="ARBA00004167"/>
    </source>
</evidence>
<evidence type="ECO:0000256" key="10">
    <source>
        <dbReference type="ARBA" id="ARBA00052057"/>
    </source>
</evidence>
<dbReference type="Gene3D" id="1.10.630.10">
    <property type="entry name" value="Cytochrome P450"/>
    <property type="match status" value="1"/>
</dbReference>
<comment type="cofactor">
    <cofactor evidence="13">
        <name>heme</name>
        <dbReference type="ChEBI" id="CHEBI:30413"/>
    </cofactor>
</comment>
<keyword evidence="7 14" id="KW-0503">Monooxygenase</keyword>
<keyword evidence="5 14" id="KW-0560">Oxidoreductase</keyword>
<dbReference type="InterPro" id="IPR050651">
    <property type="entry name" value="Plant_Cytochrome_P450_Monoox"/>
</dbReference>
<dbReference type="Proteomes" id="UP000653305">
    <property type="component" value="Unassembled WGS sequence"/>
</dbReference>
<reference evidence="16" key="1">
    <citation type="submission" date="2020-07" db="EMBL/GenBank/DDBJ databases">
        <title>Ethylene signaling mediates host invasion by parasitic plants.</title>
        <authorList>
            <person name="Yoshida S."/>
        </authorList>
    </citation>
    <scope>NUCLEOTIDE SEQUENCE</scope>
    <source>
        <strain evidence="16">Okayama</strain>
    </source>
</reference>
<dbReference type="CDD" id="cd20653">
    <property type="entry name" value="CYP81"/>
    <property type="match status" value="1"/>
</dbReference>
<dbReference type="GO" id="GO:0005506">
    <property type="term" value="F:iron ion binding"/>
    <property type="evidence" value="ECO:0007669"/>
    <property type="project" value="InterPro"/>
</dbReference>
<evidence type="ECO:0000313" key="16">
    <source>
        <dbReference type="EMBL" id="GFP90237.1"/>
    </source>
</evidence>
<dbReference type="PRINTS" id="PR00463">
    <property type="entry name" value="EP450I"/>
</dbReference>
<name>A0A830BR52_9LAMI</name>
<evidence type="ECO:0000256" key="6">
    <source>
        <dbReference type="ARBA" id="ARBA00023004"/>
    </source>
</evidence>
<evidence type="ECO:0000256" key="15">
    <source>
        <dbReference type="SAM" id="Phobius"/>
    </source>
</evidence>
<keyword evidence="6 13" id="KW-0408">Iron</keyword>
<dbReference type="PRINTS" id="PR00385">
    <property type="entry name" value="P450"/>
</dbReference>
<evidence type="ECO:0000313" key="17">
    <source>
        <dbReference type="Proteomes" id="UP000653305"/>
    </source>
</evidence>
<dbReference type="PROSITE" id="PS00086">
    <property type="entry name" value="CYTOCHROME_P450"/>
    <property type="match status" value="1"/>
</dbReference>
<comment type="similarity">
    <text evidence="2 14">Belongs to the cytochrome P450 family.</text>
</comment>
<feature type="transmembrane region" description="Helical" evidence="15">
    <location>
        <begin position="6"/>
        <end position="23"/>
    </location>
</feature>
<accession>A0A830BR52</accession>
<sequence length="492" mass="55171">METPFLLYLPLIFAFYVLTNQFLHTRKKLPPSPIFNLPILGHLHLLRKPLYRSLAKISDRYGPIVLLHFGSRRVLVVSSAASAEECLTRNDIVFANRPRLLAGKHLGDNYTSLSWSPYGDHWRTLRKVSSIEVLSTHRLQMLHPIRADEVRSTVRALNRASEGQRPVDMKAVFIELTMNVMMRMIAGKRYYGGEEAEEARRFREIVTESLRVSTSSIGDFLPVLRWLGVGGAEKGLAEELIEESKKRLGGDGVADGKAKTMIEMLLALQKNDPEYYTDAMIKSLMMVLLIGGTETSAGTLEWALSLLLNNPHVLKKAQTKIDNHVGHDRLIDEADIANLPYLRCIINETLRIYPAGPLLIPHESTEQCTVGGYHVPAGTMLLVNAWAIHNDPRNWDDAKEFKPKRFEEQDGSRDGFKLMPFGSGRRGCPGEGLAVRMMGLGLGSLVQCFDWERVGQELVDMTEGVGLSMPRAKPLLAYCKTRPMAVNLVSRI</sequence>
<gene>
    <name evidence="16" type="ORF">PHJA_001167600</name>
</gene>
<dbReference type="SUPFAM" id="SSF48264">
    <property type="entry name" value="Cytochrome P450"/>
    <property type="match status" value="1"/>
</dbReference>
<proteinExistence type="inferred from homology"/>
<dbReference type="GO" id="GO:0020037">
    <property type="term" value="F:heme binding"/>
    <property type="evidence" value="ECO:0007669"/>
    <property type="project" value="InterPro"/>
</dbReference>
<evidence type="ECO:0000256" key="13">
    <source>
        <dbReference type="PIRSR" id="PIRSR602401-1"/>
    </source>
</evidence>
<evidence type="ECO:0000256" key="2">
    <source>
        <dbReference type="ARBA" id="ARBA00010617"/>
    </source>
</evidence>
<evidence type="ECO:0000256" key="5">
    <source>
        <dbReference type="ARBA" id="ARBA00023002"/>
    </source>
</evidence>
<dbReference type="InterPro" id="IPR017972">
    <property type="entry name" value="Cyt_P450_CS"/>
</dbReference>
<dbReference type="AlphaFoldDB" id="A0A830BR52"/>
<keyword evidence="4 13" id="KW-0479">Metal-binding</keyword>
<dbReference type="InterPro" id="IPR001128">
    <property type="entry name" value="Cyt_P450"/>
</dbReference>
<organism evidence="16 17">
    <name type="scientific">Phtheirospermum japonicum</name>
    <dbReference type="NCBI Taxonomy" id="374723"/>
    <lineage>
        <taxon>Eukaryota</taxon>
        <taxon>Viridiplantae</taxon>
        <taxon>Streptophyta</taxon>
        <taxon>Embryophyta</taxon>
        <taxon>Tracheophyta</taxon>
        <taxon>Spermatophyta</taxon>
        <taxon>Magnoliopsida</taxon>
        <taxon>eudicotyledons</taxon>
        <taxon>Gunneridae</taxon>
        <taxon>Pentapetalae</taxon>
        <taxon>asterids</taxon>
        <taxon>lamiids</taxon>
        <taxon>Lamiales</taxon>
        <taxon>Orobanchaceae</taxon>
        <taxon>Orobanchaceae incertae sedis</taxon>
        <taxon>Phtheirospermum</taxon>
    </lineage>
</organism>
<evidence type="ECO:0000256" key="11">
    <source>
        <dbReference type="ARBA" id="ARBA00056759"/>
    </source>
</evidence>
<comment type="caution">
    <text evidence="16">The sequence shown here is derived from an EMBL/GenBank/DDBJ whole genome shotgun (WGS) entry which is preliminary data.</text>
</comment>
<dbReference type="FunFam" id="1.10.630.10:FF:000023">
    <property type="entry name" value="Cytochrome P450 family protein"/>
    <property type="match status" value="1"/>
</dbReference>
<evidence type="ECO:0000256" key="3">
    <source>
        <dbReference type="ARBA" id="ARBA00022617"/>
    </source>
</evidence>
<comment type="function">
    <text evidence="11">Involved in the biosynthesis of (+)-sesamin, a furofuran class lignan. Functions in a dual catalytic mode. Catalyzes the synthesis of (+)-sesamin from (+)- pinoresinol by formation of two successive methylenedioxy bridges on (+)-pinoresinol and (+)-piperitol, respectively.</text>
</comment>
<dbReference type="OrthoDB" id="1055148at2759"/>
<dbReference type="EMBL" id="BMAC01000213">
    <property type="protein sequence ID" value="GFP90237.1"/>
    <property type="molecule type" value="Genomic_DNA"/>
</dbReference>
<evidence type="ECO:0000256" key="9">
    <source>
        <dbReference type="ARBA" id="ARBA00052022"/>
    </source>
</evidence>
<dbReference type="Pfam" id="PF00067">
    <property type="entry name" value="p450"/>
    <property type="match status" value="1"/>
</dbReference>
<dbReference type="PANTHER" id="PTHR47947">
    <property type="entry name" value="CYTOCHROME P450 82C3-RELATED"/>
    <property type="match status" value="1"/>
</dbReference>
<dbReference type="PANTHER" id="PTHR47947:SF24">
    <property type="entry name" value="ISOFLAVONE 2'-HYDROXYLASE-LIKE"/>
    <property type="match status" value="1"/>
</dbReference>
<comment type="catalytic activity">
    <reaction evidence="10">
        <text>(+)-piperitol + reduced [NADPH--hemoprotein reductase] + O2 = (+)-sesamin + oxidized [NADPH--hemoprotein reductase] + 2 H2O + H(+)</text>
        <dbReference type="Rhea" id="RHEA:56780"/>
        <dbReference type="Rhea" id="RHEA-COMP:11964"/>
        <dbReference type="Rhea" id="RHEA-COMP:11965"/>
        <dbReference type="ChEBI" id="CHEBI:15377"/>
        <dbReference type="ChEBI" id="CHEBI:15378"/>
        <dbReference type="ChEBI" id="CHEBI:15379"/>
        <dbReference type="ChEBI" id="CHEBI:57618"/>
        <dbReference type="ChEBI" id="CHEBI:58210"/>
        <dbReference type="ChEBI" id="CHEBI:66470"/>
        <dbReference type="ChEBI" id="CHEBI:141003"/>
        <dbReference type="EC" id="1.14.19.74"/>
    </reaction>
    <physiologicalReaction direction="left-to-right" evidence="10">
        <dbReference type="Rhea" id="RHEA:56781"/>
    </physiologicalReaction>
</comment>
<keyword evidence="8 15" id="KW-0472">Membrane</keyword>
<comment type="catalytic activity">
    <reaction evidence="9">
        <text>(+)-pinoresinol + reduced [NADPH--hemoprotein reductase] + O2 = (+)-piperitol + oxidized [NADPH--hemoprotein reductase] + 2 H2O + H(+)</text>
        <dbReference type="Rhea" id="RHEA:56776"/>
        <dbReference type="Rhea" id="RHEA-COMP:11964"/>
        <dbReference type="Rhea" id="RHEA-COMP:11965"/>
        <dbReference type="ChEBI" id="CHEBI:40"/>
        <dbReference type="ChEBI" id="CHEBI:15377"/>
        <dbReference type="ChEBI" id="CHEBI:15378"/>
        <dbReference type="ChEBI" id="CHEBI:15379"/>
        <dbReference type="ChEBI" id="CHEBI:57618"/>
        <dbReference type="ChEBI" id="CHEBI:58210"/>
        <dbReference type="ChEBI" id="CHEBI:141003"/>
        <dbReference type="EC" id="1.14.19.74"/>
    </reaction>
    <physiologicalReaction direction="left-to-right" evidence="9">
        <dbReference type="Rhea" id="RHEA:56777"/>
    </physiologicalReaction>
</comment>